<evidence type="ECO:0000313" key="3">
    <source>
        <dbReference type="Proteomes" id="UP001338125"/>
    </source>
</evidence>
<feature type="compositionally biased region" description="Basic and acidic residues" evidence="1">
    <location>
        <begin position="1"/>
        <end position="11"/>
    </location>
</feature>
<dbReference type="PANTHER" id="PTHR37540:SF5">
    <property type="entry name" value="TRANSCRIPTION FACTOR DOMAIN-CONTAINING PROTEIN"/>
    <property type="match status" value="1"/>
</dbReference>
<dbReference type="Proteomes" id="UP001338125">
    <property type="component" value="Unassembled WGS sequence"/>
</dbReference>
<comment type="caution">
    <text evidence="2">The sequence shown here is derived from an EMBL/GenBank/DDBJ whole genome shotgun (WGS) entry which is preliminary data.</text>
</comment>
<accession>A0ABR0SB83</accession>
<keyword evidence="3" id="KW-1185">Reference proteome</keyword>
<sequence length="339" mass="38711">MEGSDGPDKLMGRIKFTAAQQRGQQQKQQHQQPNSIRFLNVTNPNDAPDKDNIKIIRSHAAQDSHTRRQEGRLIDLEIRQYKPKEKARAVDDDDNGPQQGDAADAQSLIPVKRLHRPRSRVRFREFRSTSSDLILPDPEVALAGSRKNPFQSCARNVTRVENFMIDHYITHVIDHGYSACVYGEVRERLLGQVRTTWLPWSLADPGLLSALLMTACRSLITLYPDNQAYKIALLKYKNECIQTARAALTQNDGMPSDHIIALALVLACEEVILFREPDRIGITQQRHTQDGQYERQQGPWPGGFLWFLISRSVYNPKYRIVSGPMVNEVWEYNDGNNHD</sequence>
<organism evidence="2 3">
    <name type="scientific">Cladobotryum mycophilum</name>
    <dbReference type="NCBI Taxonomy" id="491253"/>
    <lineage>
        <taxon>Eukaryota</taxon>
        <taxon>Fungi</taxon>
        <taxon>Dikarya</taxon>
        <taxon>Ascomycota</taxon>
        <taxon>Pezizomycotina</taxon>
        <taxon>Sordariomycetes</taxon>
        <taxon>Hypocreomycetidae</taxon>
        <taxon>Hypocreales</taxon>
        <taxon>Hypocreaceae</taxon>
        <taxon>Cladobotryum</taxon>
    </lineage>
</organism>
<evidence type="ECO:0000256" key="1">
    <source>
        <dbReference type="SAM" id="MobiDB-lite"/>
    </source>
</evidence>
<protein>
    <submittedName>
        <fullName evidence="2">Uncharacterized protein</fullName>
    </submittedName>
</protein>
<feature type="compositionally biased region" description="Low complexity" evidence="1">
    <location>
        <begin position="20"/>
        <end position="32"/>
    </location>
</feature>
<feature type="region of interest" description="Disordered" evidence="1">
    <location>
        <begin position="1"/>
        <end position="50"/>
    </location>
</feature>
<feature type="compositionally biased region" description="Polar residues" evidence="1">
    <location>
        <begin position="33"/>
        <end position="45"/>
    </location>
</feature>
<evidence type="ECO:0000313" key="2">
    <source>
        <dbReference type="EMBL" id="KAK5989209.1"/>
    </source>
</evidence>
<name>A0ABR0SB83_9HYPO</name>
<dbReference type="EMBL" id="JAVFKD010000015">
    <property type="protein sequence ID" value="KAK5989209.1"/>
    <property type="molecule type" value="Genomic_DNA"/>
</dbReference>
<feature type="region of interest" description="Disordered" evidence="1">
    <location>
        <begin position="83"/>
        <end position="111"/>
    </location>
</feature>
<proteinExistence type="predicted"/>
<gene>
    <name evidence="2" type="ORF">PT974_10711</name>
</gene>
<dbReference type="PANTHER" id="PTHR37540">
    <property type="entry name" value="TRANSCRIPTION FACTOR (ACR-2), PUTATIVE-RELATED-RELATED"/>
    <property type="match status" value="1"/>
</dbReference>
<reference evidence="2 3" key="1">
    <citation type="submission" date="2024-01" db="EMBL/GenBank/DDBJ databases">
        <title>Complete genome of Cladobotryum mycophilum ATHUM6906.</title>
        <authorList>
            <person name="Christinaki A.C."/>
            <person name="Myridakis A.I."/>
            <person name="Kouvelis V.N."/>
        </authorList>
    </citation>
    <scope>NUCLEOTIDE SEQUENCE [LARGE SCALE GENOMIC DNA]</scope>
    <source>
        <strain evidence="2 3">ATHUM6906</strain>
    </source>
</reference>